<accession>A0A918CAU0</accession>
<comment type="caution">
    <text evidence="1">The sequence shown here is derived from an EMBL/GenBank/DDBJ whole genome shotgun (WGS) entry which is preliminary data.</text>
</comment>
<dbReference type="Proteomes" id="UP000603865">
    <property type="component" value="Unassembled WGS sequence"/>
</dbReference>
<organism evidence="1 2">
    <name type="scientific">Deinococcus ruber</name>
    <dbReference type="NCBI Taxonomy" id="1848197"/>
    <lineage>
        <taxon>Bacteria</taxon>
        <taxon>Thermotogati</taxon>
        <taxon>Deinococcota</taxon>
        <taxon>Deinococci</taxon>
        <taxon>Deinococcales</taxon>
        <taxon>Deinococcaceae</taxon>
        <taxon>Deinococcus</taxon>
    </lineage>
</organism>
<evidence type="ECO:0000313" key="2">
    <source>
        <dbReference type="Proteomes" id="UP000603865"/>
    </source>
</evidence>
<sequence>MIAQTLRRMNGVPLPVAAFKRELRPGRRLVCVHRSHGSSLVEPGVQPFRPACVLSVHRTHVRLTSPYTNAKTSYIDYPTRKGDVRLEGIEGGFILCTGERRNVYCWLPDAVEQVAI</sequence>
<dbReference type="EMBL" id="BMQL01000015">
    <property type="protein sequence ID" value="GGR13307.1"/>
    <property type="molecule type" value="Genomic_DNA"/>
</dbReference>
<dbReference type="AlphaFoldDB" id="A0A918CAU0"/>
<reference evidence="1" key="1">
    <citation type="journal article" date="2014" name="Int. J. Syst. Evol. Microbiol.">
        <title>Complete genome sequence of Corynebacterium casei LMG S-19264T (=DSM 44701T), isolated from a smear-ripened cheese.</title>
        <authorList>
            <consortium name="US DOE Joint Genome Institute (JGI-PGF)"/>
            <person name="Walter F."/>
            <person name="Albersmeier A."/>
            <person name="Kalinowski J."/>
            <person name="Ruckert C."/>
        </authorList>
    </citation>
    <scope>NUCLEOTIDE SEQUENCE</scope>
    <source>
        <strain evidence="1">JCM 31311</strain>
    </source>
</reference>
<keyword evidence="2" id="KW-1185">Reference proteome</keyword>
<name>A0A918CAU0_9DEIO</name>
<evidence type="ECO:0000313" key="1">
    <source>
        <dbReference type="EMBL" id="GGR13307.1"/>
    </source>
</evidence>
<reference evidence="1" key="2">
    <citation type="submission" date="2020-09" db="EMBL/GenBank/DDBJ databases">
        <authorList>
            <person name="Sun Q."/>
            <person name="Ohkuma M."/>
        </authorList>
    </citation>
    <scope>NUCLEOTIDE SEQUENCE</scope>
    <source>
        <strain evidence="1">JCM 31311</strain>
    </source>
</reference>
<gene>
    <name evidence="1" type="ORF">GCM10008957_27830</name>
</gene>
<protein>
    <submittedName>
        <fullName evidence="1">Uncharacterized protein</fullName>
    </submittedName>
</protein>
<proteinExistence type="predicted"/>